<proteinExistence type="predicted"/>
<dbReference type="PROSITE" id="PS50835">
    <property type="entry name" value="IG_LIKE"/>
    <property type="match status" value="1"/>
</dbReference>
<evidence type="ECO:0000259" key="3">
    <source>
        <dbReference type="PROSITE" id="PS50835"/>
    </source>
</evidence>
<keyword evidence="2" id="KW-0732">Signal</keyword>
<dbReference type="SUPFAM" id="SSF48726">
    <property type="entry name" value="Immunoglobulin"/>
    <property type="match status" value="1"/>
</dbReference>
<feature type="region of interest" description="Disordered" evidence="1">
    <location>
        <begin position="138"/>
        <end position="158"/>
    </location>
</feature>
<gene>
    <name evidence="4" type="ORF">ACFS7Z_21080</name>
</gene>
<protein>
    <submittedName>
        <fullName evidence="4">T9SS type A sorting domain-containing protein</fullName>
    </submittedName>
</protein>
<accession>A0ABW6C0T1</accession>
<dbReference type="InterPro" id="IPR013098">
    <property type="entry name" value="Ig_I-set"/>
</dbReference>
<dbReference type="InterPro" id="IPR013783">
    <property type="entry name" value="Ig-like_fold"/>
</dbReference>
<sequence length="930" mass="95988">MRDLNNSESQVRRVHFKQLQGLWQQAMVALAVFLLMGTAASAQDPGKGGTVANFEVDSDFQSGFIPAWWNTSNYSNRASFGDDWSKGLTGTGNAVLKQEGGVSIPGTTADLRSLWQVDGNWGNQSAVAEVASFSGNSNKNGDNIAPGQKPYTIQLGGSGPQKNDITNTYLHSRDVSGATWLFFGAETRSTNGNSYLDFEYNQNGVEIVGSQLVGKANDPANNIINGRTVNDFLLVVNYTGGGNRPVVGVRKWLASGTWSAELPVSSLGAYVTTNTGSIDPVAPNRAFTGEGAYANTVMALQFVEGGINISAIPDLADLDRCNPLATVTVKTRSSSSYTAELKDLDILNFQLVPGATISDLSPVTACPGGSAVFSTTVSGDGASAGNVVWYKGTSTTPLADDNTKYDIVVSGSTSTLTINSLVAGDAGAYRAKLTNATCGNPEKSQTLTVNPAPTANAGADPAAQCLIAAGNTFSLSGSGSNGTALWTVKTNASNLTVAITNETSYTPTVTVSGGSGTVTLLLTVTSGFTPSCGTAEDEVNVTVNPNPTISDPAIGAICAGTTSASLTYSGVGNGADQYKIVWSSAGLTSMTEFASLPASPITINGTGSLAAATYSGTIYVRNSATLCESAGAPLSLLVNPNPSVNAGTDPAAQCFIDGGNTFMPGGSGSNGTPVWSVFSNPNSLTVDITNGTTFTPTVKVTGVGTVTLRLTVSSNTTPSCGSVYDDVNVTVSPKPGPPAVKYNAPACDEVTFSVEVLSPEIGTTYIIVNSSDGGNRAEITAVEDATSPGSAAPVVFTGRAAGSGYRVTAQLGDCVTEAEVCGDAAPTLIETQSSTQSLQGASQESKQLTAYPVPFYNDATVEFASERDGNYVINLYDMKGSLIRELKSGTARQGEVNKIEVDGRSLPEGMYFVRFVNGAGAKTVKLLKKQ</sequence>
<evidence type="ECO:0000313" key="5">
    <source>
        <dbReference type="Proteomes" id="UP001597641"/>
    </source>
</evidence>
<dbReference type="Pfam" id="PF18962">
    <property type="entry name" value="Por_Secre_tail"/>
    <property type="match status" value="1"/>
</dbReference>
<dbReference type="RefSeq" id="WP_377489117.1">
    <property type="nucleotide sequence ID" value="NZ_JBHUOX010000020.1"/>
</dbReference>
<reference evidence="5" key="1">
    <citation type="journal article" date="2019" name="Int. J. Syst. Evol. Microbiol.">
        <title>The Global Catalogue of Microorganisms (GCM) 10K type strain sequencing project: providing services to taxonomists for standard genome sequencing and annotation.</title>
        <authorList>
            <consortium name="The Broad Institute Genomics Platform"/>
            <consortium name="The Broad Institute Genome Sequencing Center for Infectious Disease"/>
            <person name="Wu L."/>
            <person name="Ma J."/>
        </authorList>
    </citation>
    <scope>NUCLEOTIDE SEQUENCE [LARGE SCALE GENOMIC DNA]</scope>
    <source>
        <strain evidence="5">KCTC 23984</strain>
    </source>
</reference>
<dbReference type="InterPro" id="IPR007110">
    <property type="entry name" value="Ig-like_dom"/>
</dbReference>
<dbReference type="NCBIfam" id="TIGR04183">
    <property type="entry name" value="Por_Secre_tail"/>
    <property type="match status" value="1"/>
</dbReference>
<evidence type="ECO:0000256" key="1">
    <source>
        <dbReference type="SAM" id="MobiDB-lite"/>
    </source>
</evidence>
<dbReference type="EMBL" id="JBHUOX010000020">
    <property type="protein sequence ID" value="MFD3002874.1"/>
    <property type="molecule type" value="Genomic_DNA"/>
</dbReference>
<evidence type="ECO:0000256" key="2">
    <source>
        <dbReference type="SAM" id="SignalP"/>
    </source>
</evidence>
<feature type="domain" description="Ig-like" evidence="3">
    <location>
        <begin position="353"/>
        <end position="448"/>
    </location>
</feature>
<comment type="caution">
    <text evidence="4">The sequence shown here is derived from an EMBL/GenBank/DDBJ whole genome shotgun (WGS) entry which is preliminary data.</text>
</comment>
<keyword evidence="5" id="KW-1185">Reference proteome</keyword>
<dbReference type="InterPro" id="IPR026444">
    <property type="entry name" value="Secre_tail"/>
</dbReference>
<evidence type="ECO:0000313" key="4">
    <source>
        <dbReference type="EMBL" id="MFD3002874.1"/>
    </source>
</evidence>
<feature type="signal peptide" evidence="2">
    <location>
        <begin position="1"/>
        <end position="42"/>
    </location>
</feature>
<dbReference type="InterPro" id="IPR036179">
    <property type="entry name" value="Ig-like_dom_sf"/>
</dbReference>
<dbReference type="Pfam" id="PF07679">
    <property type="entry name" value="I-set"/>
    <property type="match status" value="1"/>
</dbReference>
<dbReference type="Proteomes" id="UP001597641">
    <property type="component" value="Unassembled WGS sequence"/>
</dbReference>
<name>A0ABW6C0T1_9BACT</name>
<feature type="chain" id="PRO_5047266892" evidence="2">
    <location>
        <begin position="43"/>
        <end position="930"/>
    </location>
</feature>
<organism evidence="4 5">
    <name type="scientific">Pontibacter toksunensis</name>
    <dbReference type="NCBI Taxonomy" id="1332631"/>
    <lineage>
        <taxon>Bacteria</taxon>
        <taxon>Pseudomonadati</taxon>
        <taxon>Bacteroidota</taxon>
        <taxon>Cytophagia</taxon>
        <taxon>Cytophagales</taxon>
        <taxon>Hymenobacteraceae</taxon>
        <taxon>Pontibacter</taxon>
    </lineage>
</organism>
<dbReference type="Gene3D" id="2.60.40.10">
    <property type="entry name" value="Immunoglobulins"/>
    <property type="match status" value="3"/>
</dbReference>